<gene>
    <name evidence="2" type="ORF">OHU35_00650</name>
</gene>
<evidence type="ECO:0000313" key="2">
    <source>
        <dbReference type="EMBL" id="WTW24639.1"/>
    </source>
</evidence>
<reference evidence="2 3" key="1">
    <citation type="submission" date="2022-10" db="EMBL/GenBank/DDBJ databases">
        <title>The complete genomes of actinobacterial strains from the NBC collection.</title>
        <authorList>
            <person name="Joergensen T.S."/>
            <person name="Alvarez Arevalo M."/>
            <person name="Sterndorff E.B."/>
            <person name="Faurdal D."/>
            <person name="Vuksanovic O."/>
            <person name="Mourched A.-S."/>
            <person name="Charusanti P."/>
            <person name="Shaw S."/>
            <person name="Blin K."/>
            <person name="Weber T."/>
        </authorList>
    </citation>
    <scope>NUCLEOTIDE SEQUENCE [LARGE SCALE GENOMIC DNA]</scope>
    <source>
        <strain evidence="2 3">NBC_00017</strain>
    </source>
</reference>
<evidence type="ECO:0000313" key="3">
    <source>
        <dbReference type="Proteomes" id="UP001621512"/>
    </source>
</evidence>
<name>A0ABZ1M9P4_STREF</name>
<dbReference type="RefSeq" id="WP_405504144.1">
    <property type="nucleotide sequence ID" value="NZ_CP108341.1"/>
</dbReference>
<evidence type="ECO:0000256" key="1">
    <source>
        <dbReference type="SAM" id="SignalP"/>
    </source>
</evidence>
<keyword evidence="1" id="KW-0732">Signal</keyword>
<dbReference type="SUPFAM" id="SSF56973">
    <property type="entry name" value="Aerolisin/ETX pore-forming domain"/>
    <property type="match status" value="1"/>
</dbReference>
<protein>
    <submittedName>
        <fullName evidence="2">Uncharacterized protein</fullName>
    </submittedName>
</protein>
<organism evidence="2 3">
    <name type="scientific">Streptomyces purpurascens</name>
    <dbReference type="NCBI Taxonomy" id="1924"/>
    <lineage>
        <taxon>Bacteria</taxon>
        <taxon>Bacillati</taxon>
        <taxon>Actinomycetota</taxon>
        <taxon>Actinomycetes</taxon>
        <taxon>Kitasatosporales</taxon>
        <taxon>Streptomycetaceae</taxon>
        <taxon>Streptomyces</taxon>
    </lineage>
</organism>
<dbReference type="Proteomes" id="UP001621512">
    <property type="component" value="Chromosome"/>
</dbReference>
<feature type="signal peptide" evidence="1">
    <location>
        <begin position="1"/>
        <end position="32"/>
    </location>
</feature>
<keyword evidence="3" id="KW-1185">Reference proteome</keyword>
<dbReference type="EMBL" id="CP108341">
    <property type="protein sequence ID" value="WTW24639.1"/>
    <property type="molecule type" value="Genomic_DNA"/>
</dbReference>
<proteinExistence type="predicted"/>
<accession>A0ABZ1M9P4</accession>
<sequence>MTMNHTLRYGGRTLALTATALGVIATAVPAAAEEQPTEEQIMADCASGEGKCSFNSPQLGQAYLGEPRQVSELLFNCTDSPASQSMSWADTVGSSHSVGGSVTVGGGIEGIITASVTATYNYTWQSSRTETSSFTVNVKPGEVGWISRAQVMQRISGTWQTHYDDPKWDHYYWFVPDVITGPAPNGTDGKHSAVVVKSRKMTAEEKKLCSTGDTQDKVFTRS</sequence>
<feature type="chain" id="PRO_5045860026" evidence="1">
    <location>
        <begin position="33"/>
        <end position="222"/>
    </location>
</feature>